<keyword evidence="7" id="KW-1185">Reference proteome</keyword>
<dbReference type="GO" id="GO:0032259">
    <property type="term" value="P:methylation"/>
    <property type="evidence" value="ECO:0007669"/>
    <property type="project" value="UniProtKB-KW"/>
</dbReference>
<dbReference type="REBASE" id="46633">
    <property type="entry name" value="M.BsaDD2ORF2893P"/>
</dbReference>
<dbReference type="SUPFAM" id="SSF53335">
    <property type="entry name" value="S-adenosyl-L-methionine-dependent methyltransferases"/>
    <property type="match status" value="1"/>
</dbReference>
<dbReference type="OrthoDB" id="9773060at2"/>
<dbReference type="PROSITE" id="PS00092">
    <property type="entry name" value="N6_MTASE"/>
    <property type="match status" value="1"/>
</dbReference>
<dbReference type="PANTHER" id="PTHR13370">
    <property type="entry name" value="RNA METHYLASE-RELATED"/>
    <property type="match status" value="1"/>
</dbReference>
<keyword evidence="3" id="KW-0808">Transferase</keyword>
<dbReference type="eggNOG" id="COG0863">
    <property type="taxonomic scope" value="Bacteria"/>
</dbReference>
<evidence type="ECO:0000313" key="7">
    <source>
        <dbReference type="Proteomes" id="UP000007517"/>
    </source>
</evidence>
<sequence>MVVRGDATELLAGLPTAGVDAVVTDPPWNLGRPYGGHDDRLPDDQYVRWLNGILRQCARISRGPVVACVGTHNAGRLPRLLAGTGLGVAARLWWHREPGSAEAVVVTAPPGWQVRGPRLDAAERVLARTPETRRRWGHPVPKPLPVMTALVRLSAPPGGLVLDPFAGSGTTLAAARRAGRRSIGVELEARFCRTAVRRLALAPTGRSERRA</sequence>
<dbReference type="HOGENOM" id="CLU_024927_2_1_11"/>
<dbReference type="STRING" id="1146883.BLASA_2893"/>
<proteinExistence type="inferred from homology"/>
<gene>
    <name evidence="6" type="ordered locus">BLASA_2893</name>
</gene>
<dbReference type="InterPro" id="IPR029063">
    <property type="entry name" value="SAM-dependent_MTases_sf"/>
</dbReference>
<dbReference type="InterPro" id="IPR002052">
    <property type="entry name" value="DNA_methylase_N6_adenine_CS"/>
</dbReference>
<dbReference type="KEGG" id="bsd:BLASA_2893"/>
<dbReference type="InterPro" id="IPR002941">
    <property type="entry name" value="DNA_methylase_N4/N6"/>
</dbReference>
<dbReference type="EC" id="2.1.1.-" evidence="4"/>
<feature type="domain" description="DNA methylase N-4/N-6" evidence="5">
    <location>
        <begin position="137"/>
        <end position="196"/>
    </location>
</feature>
<dbReference type="GO" id="GO:0009007">
    <property type="term" value="F:site-specific DNA-methyltransferase (adenine-specific) activity"/>
    <property type="evidence" value="ECO:0007669"/>
    <property type="project" value="TreeGrafter"/>
</dbReference>
<organism evidence="6 7">
    <name type="scientific">Blastococcus saxobsidens (strain DD2)</name>
    <dbReference type="NCBI Taxonomy" id="1146883"/>
    <lineage>
        <taxon>Bacteria</taxon>
        <taxon>Bacillati</taxon>
        <taxon>Actinomycetota</taxon>
        <taxon>Actinomycetes</taxon>
        <taxon>Geodermatophilales</taxon>
        <taxon>Geodermatophilaceae</taxon>
        <taxon>Blastococcus</taxon>
    </lineage>
</organism>
<dbReference type="GO" id="GO:0005737">
    <property type="term" value="C:cytoplasm"/>
    <property type="evidence" value="ECO:0007669"/>
    <property type="project" value="TreeGrafter"/>
</dbReference>
<dbReference type="Gene3D" id="3.40.50.150">
    <property type="entry name" value="Vaccinia Virus protein VP39"/>
    <property type="match status" value="2"/>
</dbReference>
<dbReference type="AlphaFoldDB" id="H6RLN8"/>
<dbReference type="GO" id="GO:0003677">
    <property type="term" value="F:DNA binding"/>
    <property type="evidence" value="ECO:0007669"/>
    <property type="project" value="InterPro"/>
</dbReference>
<keyword evidence="2 6" id="KW-0489">Methyltransferase</keyword>
<dbReference type="Pfam" id="PF01555">
    <property type="entry name" value="N6_N4_Mtase"/>
    <property type="match status" value="1"/>
</dbReference>
<accession>H6RLN8</accession>
<dbReference type="RefSeq" id="WP_014376647.1">
    <property type="nucleotide sequence ID" value="NC_016943.1"/>
</dbReference>
<dbReference type="Proteomes" id="UP000007517">
    <property type="component" value="Chromosome"/>
</dbReference>
<reference evidence="7" key="2">
    <citation type="submission" date="2012-02" db="EMBL/GenBank/DDBJ databases">
        <title>Complete genome sequence of Blastococcus saxobsidens strain DD2.</title>
        <authorList>
            <person name="Genoscope."/>
        </authorList>
    </citation>
    <scope>NUCLEOTIDE SEQUENCE [LARGE SCALE GENOMIC DNA]</scope>
    <source>
        <strain evidence="7">DD2</strain>
    </source>
</reference>
<reference evidence="6 7" key="1">
    <citation type="journal article" date="2012" name="J. Bacteriol.">
        <title>Genome Sequence of Blastococcus saxobsidens DD2, a Stone-Inhabiting Bacterium.</title>
        <authorList>
            <person name="Chouaia B."/>
            <person name="Crotti E."/>
            <person name="Brusetti L."/>
            <person name="Daffonchio D."/>
            <person name="Essoussi I."/>
            <person name="Nouioui I."/>
            <person name="Sbissi I."/>
            <person name="Ghodhbane-Gtari F."/>
            <person name="Gtari M."/>
            <person name="Vacherie B."/>
            <person name="Barbe V."/>
            <person name="Medigue C."/>
            <person name="Gury J."/>
            <person name="Pujic P."/>
            <person name="Normand P."/>
        </authorList>
    </citation>
    <scope>NUCLEOTIDE SEQUENCE [LARGE SCALE GENOMIC DNA]</scope>
    <source>
        <strain evidence="6 7">DD2</strain>
    </source>
</reference>
<protein>
    <recommendedName>
        <fullName evidence="4">Methyltransferase</fullName>
        <ecNumber evidence="4">2.1.1.-</ecNumber>
    </recommendedName>
</protein>
<dbReference type="InterPro" id="IPR001091">
    <property type="entry name" value="RM_Methyltransferase"/>
</dbReference>
<comment type="similarity">
    <text evidence="1 4">Belongs to the N(4)/N(6)-methyltransferase family.</text>
</comment>
<dbReference type="PANTHER" id="PTHR13370:SF3">
    <property type="entry name" value="TRNA (GUANINE(10)-N2)-METHYLTRANSFERASE HOMOLOG"/>
    <property type="match status" value="1"/>
</dbReference>
<evidence type="ECO:0000256" key="3">
    <source>
        <dbReference type="ARBA" id="ARBA00022679"/>
    </source>
</evidence>
<evidence type="ECO:0000259" key="5">
    <source>
        <dbReference type="Pfam" id="PF01555"/>
    </source>
</evidence>
<dbReference type="EMBL" id="FO117623">
    <property type="protein sequence ID" value="CCG03764.1"/>
    <property type="molecule type" value="Genomic_DNA"/>
</dbReference>
<name>H6RLN8_BLASD</name>
<evidence type="ECO:0000256" key="4">
    <source>
        <dbReference type="RuleBase" id="RU362026"/>
    </source>
</evidence>
<dbReference type="GO" id="GO:0008170">
    <property type="term" value="F:N-methyltransferase activity"/>
    <property type="evidence" value="ECO:0007669"/>
    <property type="project" value="InterPro"/>
</dbReference>
<evidence type="ECO:0000256" key="1">
    <source>
        <dbReference type="ARBA" id="ARBA00006594"/>
    </source>
</evidence>
<evidence type="ECO:0000313" key="6">
    <source>
        <dbReference type="EMBL" id="CCG03764.1"/>
    </source>
</evidence>
<evidence type="ECO:0000256" key="2">
    <source>
        <dbReference type="ARBA" id="ARBA00022603"/>
    </source>
</evidence>
<dbReference type="PRINTS" id="PR00508">
    <property type="entry name" value="S21N4MTFRASE"/>
</dbReference>